<dbReference type="EMBL" id="GGMR01017026">
    <property type="protein sequence ID" value="MBY29645.1"/>
    <property type="molecule type" value="Transcribed_RNA"/>
</dbReference>
<sequence length="157" mass="18463">MSSAILDVHCILGAGKKYFIKEMTIIDIESSFNQHWIFKHTSLKQDAKSRSVNSWLQRLHHGLSLDYGDVEYEEIHKIFQSLKFKRIYVKGLYKQRIIIDFMPHATVFDLENSECPRLCQLTRGETLACCNFHMDFNPQQCTLNKVFALKKWYANNL</sequence>
<protein>
    <submittedName>
        <fullName evidence="1">Uncharacterized protein</fullName>
    </submittedName>
</protein>
<reference evidence="1" key="1">
    <citation type="submission" date="2018-04" db="EMBL/GenBank/DDBJ databases">
        <title>Transcriptome of Schizaphis graminum biotype I.</title>
        <authorList>
            <person name="Scully E.D."/>
            <person name="Geib S.M."/>
            <person name="Palmer N.A."/>
            <person name="Koch K."/>
            <person name="Bradshaw J."/>
            <person name="Heng-Moss T."/>
            <person name="Sarath G."/>
        </authorList>
    </citation>
    <scope>NUCLEOTIDE SEQUENCE</scope>
</reference>
<organism evidence="1">
    <name type="scientific">Schizaphis graminum</name>
    <name type="common">Green bug aphid</name>
    <dbReference type="NCBI Taxonomy" id="13262"/>
    <lineage>
        <taxon>Eukaryota</taxon>
        <taxon>Metazoa</taxon>
        <taxon>Ecdysozoa</taxon>
        <taxon>Arthropoda</taxon>
        <taxon>Hexapoda</taxon>
        <taxon>Insecta</taxon>
        <taxon>Pterygota</taxon>
        <taxon>Neoptera</taxon>
        <taxon>Paraneoptera</taxon>
        <taxon>Hemiptera</taxon>
        <taxon>Sternorrhyncha</taxon>
        <taxon>Aphidomorpha</taxon>
        <taxon>Aphidoidea</taxon>
        <taxon>Aphididae</taxon>
        <taxon>Aphidini</taxon>
        <taxon>Schizaphis</taxon>
    </lineage>
</organism>
<evidence type="ECO:0000313" key="1">
    <source>
        <dbReference type="EMBL" id="MBY29645.1"/>
    </source>
</evidence>
<name>A0A2S2PJR3_SCHGA</name>
<proteinExistence type="predicted"/>
<accession>A0A2S2PJR3</accession>
<gene>
    <name evidence="1" type="ORF">g.20161</name>
</gene>
<dbReference type="AlphaFoldDB" id="A0A2S2PJR3"/>